<dbReference type="PANTHER" id="PTHR43022:SF1">
    <property type="entry name" value="PROTEIN SMF"/>
    <property type="match status" value="1"/>
</dbReference>
<reference evidence="4 5" key="1">
    <citation type="submission" date="2018-11" db="EMBL/GenBank/DDBJ databases">
        <title>Genome sequencing of Lachnoanaerobaculum sp. KCOM 2030 (= ChDC B114).</title>
        <authorList>
            <person name="Kook J.-K."/>
            <person name="Park S.-N."/>
            <person name="Lim Y.K."/>
        </authorList>
    </citation>
    <scope>NUCLEOTIDE SEQUENCE [LARGE SCALE GENOMIC DNA]</scope>
    <source>
        <strain evidence="4 5">KCOM 2030</strain>
    </source>
</reference>
<comment type="caution">
    <text evidence="4">The sequence shown here is derived from an EMBL/GenBank/DDBJ whole genome shotgun (WGS) entry which is preliminary data.</text>
</comment>
<dbReference type="Proteomes" id="UP000272490">
    <property type="component" value="Unassembled WGS sequence"/>
</dbReference>
<dbReference type="AlphaFoldDB" id="A0A3P3QY33"/>
<dbReference type="InterPro" id="IPR003488">
    <property type="entry name" value="DprA"/>
</dbReference>
<organism evidence="4 5">
    <name type="scientific">Lachnoanaerobaculum gingivalis</name>
    <dbReference type="NCBI Taxonomy" id="2490855"/>
    <lineage>
        <taxon>Bacteria</taxon>
        <taxon>Bacillati</taxon>
        <taxon>Bacillota</taxon>
        <taxon>Clostridia</taxon>
        <taxon>Lachnospirales</taxon>
        <taxon>Lachnospiraceae</taxon>
        <taxon>Lachnoanaerobaculum</taxon>
    </lineage>
</organism>
<protein>
    <submittedName>
        <fullName evidence="4">DNA-protecting protein DprA</fullName>
    </submittedName>
</protein>
<comment type="similarity">
    <text evidence="1">Belongs to the DprA/Smf family.</text>
</comment>
<dbReference type="SUPFAM" id="SSF102405">
    <property type="entry name" value="MCP/YpsA-like"/>
    <property type="match status" value="1"/>
</dbReference>
<dbReference type="InterPro" id="IPR036388">
    <property type="entry name" value="WH-like_DNA-bd_sf"/>
</dbReference>
<dbReference type="Gene3D" id="1.10.10.10">
    <property type="entry name" value="Winged helix-like DNA-binding domain superfamily/Winged helix DNA-binding domain"/>
    <property type="match status" value="1"/>
</dbReference>
<proteinExistence type="inferred from homology"/>
<sequence>MQINNISDREAMFFLSSLPELGYASKRAVYENIKPLYSIFEMNFENLKMKVKLSEKQIKAVLGLKNKLNELHEKYLSLDERKIKFILPFEDDYPKKLLDLRDYPFGIFVKGDIPRQKKSVAIVGSRGASEYGLGMAKFIAQELAANDVDIISGMALGVDSMAHEGAVISKGKTYAVLGTGVNVCYPDSNFTLYNKLCVEGFGGVISEFPLGTNPLKFNFPIRNRIISGLADITVVIEARLKSGSLITATHAIEQGREVFALPGRITDCMSLGCNKLISDGAGIITSPTDILEALDLNVDKKIQVYNEKNANILAKNDKKVYSCLDLKPKYIDDIIKESALDISQVLSSLLLLELEGFIVQVSSNYYCKRLS</sequence>
<evidence type="ECO:0000256" key="1">
    <source>
        <dbReference type="ARBA" id="ARBA00006525"/>
    </source>
</evidence>
<feature type="domain" description="DprA winged helix" evidence="3">
    <location>
        <begin position="312"/>
        <end position="361"/>
    </location>
</feature>
<dbReference type="Gene3D" id="3.40.50.450">
    <property type="match status" value="1"/>
</dbReference>
<evidence type="ECO:0000313" key="4">
    <source>
        <dbReference type="EMBL" id="RRJ26004.1"/>
    </source>
</evidence>
<keyword evidence="5" id="KW-1185">Reference proteome</keyword>
<evidence type="ECO:0000313" key="5">
    <source>
        <dbReference type="Proteomes" id="UP000272490"/>
    </source>
</evidence>
<dbReference type="NCBIfam" id="TIGR00732">
    <property type="entry name" value="dprA"/>
    <property type="match status" value="1"/>
</dbReference>
<name>A0A3P3QY33_9FIRM</name>
<dbReference type="InterPro" id="IPR041614">
    <property type="entry name" value="DprA_WH"/>
</dbReference>
<accession>A0A3P3QY33</accession>
<dbReference type="Pfam" id="PF02481">
    <property type="entry name" value="DNA_processg_A"/>
    <property type="match status" value="1"/>
</dbReference>
<dbReference type="Pfam" id="PF17782">
    <property type="entry name" value="WHD_DprA"/>
    <property type="match status" value="1"/>
</dbReference>
<dbReference type="GO" id="GO:0009294">
    <property type="term" value="P:DNA-mediated transformation"/>
    <property type="evidence" value="ECO:0007669"/>
    <property type="project" value="InterPro"/>
</dbReference>
<evidence type="ECO:0000259" key="3">
    <source>
        <dbReference type="Pfam" id="PF17782"/>
    </source>
</evidence>
<dbReference type="PANTHER" id="PTHR43022">
    <property type="entry name" value="PROTEIN SMF"/>
    <property type="match status" value="1"/>
</dbReference>
<dbReference type="OrthoDB" id="9785707at2"/>
<gene>
    <name evidence="4" type="primary">dprA</name>
    <name evidence="4" type="ORF">EHV10_05570</name>
</gene>
<evidence type="ECO:0000259" key="2">
    <source>
        <dbReference type="Pfam" id="PF02481"/>
    </source>
</evidence>
<dbReference type="InterPro" id="IPR057666">
    <property type="entry name" value="DrpA_SLOG"/>
</dbReference>
<dbReference type="EMBL" id="RRCO01000002">
    <property type="protein sequence ID" value="RRJ26004.1"/>
    <property type="molecule type" value="Genomic_DNA"/>
</dbReference>
<feature type="domain" description="Smf/DprA SLOG" evidence="2">
    <location>
        <begin position="84"/>
        <end position="294"/>
    </location>
</feature>
<dbReference type="RefSeq" id="WP_128673807.1">
    <property type="nucleotide sequence ID" value="NZ_CAUQHB010000036.1"/>
</dbReference>